<protein>
    <submittedName>
        <fullName evidence="1">Uncharacterized protein</fullName>
    </submittedName>
</protein>
<dbReference type="EMBL" id="CM056815">
    <property type="protein sequence ID" value="KAJ8628928.1"/>
    <property type="molecule type" value="Genomic_DNA"/>
</dbReference>
<proteinExistence type="predicted"/>
<evidence type="ECO:0000313" key="2">
    <source>
        <dbReference type="Proteomes" id="UP001234297"/>
    </source>
</evidence>
<sequence>MPGRKGLLVGTSLSIVALDQAPIQMLPTRRSLQSVIPIGTLHCHHEQVHSCRTVGYPSRSKESFRDIVTTDGGLVSFKSAKSTLVASK</sequence>
<gene>
    <name evidence="1" type="ORF">MRB53_022251</name>
</gene>
<dbReference type="Proteomes" id="UP001234297">
    <property type="component" value="Chromosome 7"/>
</dbReference>
<organism evidence="1 2">
    <name type="scientific">Persea americana</name>
    <name type="common">Avocado</name>
    <dbReference type="NCBI Taxonomy" id="3435"/>
    <lineage>
        <taxon>Eukaryota</taxon>
        <taxon>Viridiplantae</taxon>
        <taxon>Streptophyta</taxon>
        <taxon>Embryophyta</taxon>
        <taxon>Tracheophyta</taxon>
        <taxon>Spermatophyta</taxon>
        <taxon>Magnoliopsida</taxon>
        <taxon>Magnoliidae</taxon>
        <taxon>Laurales</taxon>
        <taxon>Lauraceae</taxon>
        <taxon>Persea</taxon>
    </lineage>
</organism>
<name>A0ACC2L6L9_PERAE</name>
<comment type="caution">
    <text evidence="1">The sequence shown here is derived from an EMBL/GenBank/DDBJ whole genome shotgun (WGS) entry which is preliminary data.</text>
</comment>
<evidence type="ECO:0000313" key="1">
    <source>
        <dbReference type="EMBL" id="KAJ8628928.1"/>
    </source>
</evidence>
<accession>A0ACC2L6L9</accession>
<reference evidence="1 2" key="1">
    <citation type="journal article" date="2022" name="Hortic Res">
        <title>A haplotype resolved chromosomal level avocado genome allows analysis of novel avocado genes.</title>
        <authorList>
            <person name="Nath O."/>
            <person name="Fletcher S.J."/>
            <person name="Hayward A."/>
            <person name="Shaw L.M."/>
            <person name="Masouleh A.K."/>
            <person name="Furtado A."/>
            <person name="Henry R.J."/>
            <person name="Mitter N."/>
        </authorList>
    </citation>
    <scope>NUCLEOTIDE SEQUENCE [LARGE SCALE GENOMIC DNA]</scope>
    <source>
        <strain evidence="2">cv. Hass</strain>
    </source>
</reference>
<keyword evidence="2" id="KW-1185">Reference proteome</keyword>